<evidence type="ECO:0000256" key="1">
    <source>
        <dbReference type="SAM" id="MobiDB-lite"/>
    </source>
</evidence>
<name>S7Q793_MYOBR</name>
<proteinExistence type="predicted"/>
<keyword evidence="3" id="KW-1185">Reference proteome</keyword>
<dbReference type="Proteomes" id="UP000052978">
    <property type="component" value="Unassembled WGS sequence"/>
</dbReference>
<sequence length="85" mass="9274">MAFKGAQKIQWKENCNTSLEKRGSNLQQRMRVVQEEKVKVNIGQKGNVTSIVMSHKTLMEGTSTSKGSKAGASLTHTVSRPAIAD</sequence>
<accession>S7Q793</accession>
<dbReference type="AlphaFoldDB" id="S7Q793"/>
<gene>
    <name evidence="2" type="ORF">D623_10003116</name>
</gene>
<evidence type="ECO:0000313" key="2">
    <source>
        <dbReference type="EMBL" id="EPQ19253.1"/>
    </source>
</evidence>
<evidence type="ECO:0000313" key="3">
    <source>
        <dbReference type="Proteomes" id="UP000052978"/>
    </source>
</evidence>
<protein>
    <submittedName>
        <fullName evidence="2">Uncharacterized protein</fullName>
    </submittedName>
</protein>
<dbReference type="EMBL" id="KE164623">
    <property type="protein sequence ID" value="EPQ19253.1"/>
    <property type="molecule type" value="Genomic_DNA"/>
</dbReference>
<feature type="region of interest" description="Disordered" evidence="1">
    <location>
        <begin position="59"/>
        <end position="85"/>
    </location>
</feature>
<organism evidence="2 3">
    <name type="scientific">Myotis brandtii</name>
    <name type="common">Brandt's bat</name>
    <dbReference type="NCBI Taxonomy" id="109478"/>
    <lineage>
        <taxon>Eukaryota</taxon>
        <taxon>Metazoa</taxon>
        <taxon>Chordata</taxon>
        <taxon>Craniata</taxon>
        <taxon>Vertebrata</taxon>
        <taxon>Euteleostomi</taxon>
        <taxon>Mammalia</taxon>
        <taxon>Eutheria</taxon>
        <taxon>Laurasiatheria</taxon>
        <taxon>Chiroptera</taxon>
        <taxon>Yangochiroptera</taxon>
        <taxon>Vespertilionidae</taxon>
        <taxon>Myotis</taxon>
    </lineage>
</organism>
<reference evidence="2 3" key="1">
    <citation type="journal article" date="2013" name="Nat. Commun.">
        <title>Genome analysis reveals insights into physiology and longevity of the Brandt's bat Myotis brandtii.</title>
        <authorList>
            <person name="Seim I."/>
            <person name="Fang X."/>
            <person name="Xiong Z."/>
            <person name="Lobanov A.V."/>
            <person name="Huang Z."/>
            <person name="Ma S."/>
            <person name="Feng Y."/>
            <person name="Turanov A.A."/>
            <person name="Zhu Y."/>
            <person name="Lenz T.L."/>
            <person name="Gerashchenko M.V."/>
            <person name="Fan D."/>
            <person name="Hee Yim S."/>
            <person name="Yao X."/>
            <person name="Jordan D."/>
            <person name="Xiong Y."/>
            <person name="Ma Y."/>
            <person name="Lyapunov A.N."/>
            <person name="Chen G."/>
            <person name="Kulakova O.I."/>
            <person name="Sun Y."/>
            <person name="Lee S.G."/>
            <person name="Bronson R.T."/>
            <person name="Moskalev A.A."/>
            <person name="Sunyaev S.R."/>
            <person name="Zhang G."/>
            <person name="Krogh A."/>
            <person name="Wang J."/>
            <person name="Gladyshev V.N."/>
        </authorList>
    </citation>
    <scope>NUCLEOTIDE SEQUENCE [LARGE SCALE GENOMIC DNA]</scope>
</reference>